<keyword evidence="1" id="KW-1133">Transmembrane helix</keyword>
<evidence type="ECO:0000259" key="3">
    <source>
        <dbReference type="Pfam" id="PF13193"/>
    </source>
</evidence>
<dbReference type="SUPFAM" id="SSF56801">
    <property type="entry name" value="Acetyl-CoA synthetase-like"/>
    <property type="match status" value="1"/>
</dbReference>
<dbReference type="Gene3D" id="3.40.50.12780">
    <property type="entry name" value="N-terminal domain of ligase-like"/>
    <property type="match status" value="1"/>
</dbReference>
<evidence type="ECO:0008006" key="6">
    <source>
        <dbReference type="Google" id="ProtNLM"/>
    </source>
</evidence>
<dbReference type="Pfam" id="PF00501">
    <property type="entry name" value="AMP-binding"/>
    <property type="match status" value="1"/>
</dbReference>
<dbReference type="PANTHER" id="PTHR43767">
    <property type="entry name" value="LONG-CHAIN-FATTY-ACID--COA LIGASE"/>
    <property type="match status" value="1"/>
</dbReference>
<accession>A0A160MYH3</accession>
<keyword evidence="1" id="KW-0812">Transmembrane</keyword>
<name>A0A160MYH3_9GAMM</name>
<dbReference type="InterPro" id="IPR042099">
    <property type="entry name" value="ANL_N_sf"/>
</dbReference>
<keyword evidence="5" id="KW-1185">Reference proteome</keyword>
<dbReference type="InterPro" id="IPR050237">
    <property type="entry name" value="ATP-dep_AMP-bd_enzyme"/>
</dbReference>
<dbReference type="OrthoDB" id="9803968at2"/>
<dbReference type="STRING" id="445710.ATSB10_04730"/>
<evidence type="ECO:0000313" key="5">
    <source>
        <dbReference type="Proteomes" id="UP000077255"/>
    </source>
</evidence>
<evidence type="ECO:0000313" key="4">
    <source>
        <dbReference type="EMBL" id="AND67927.1"/>
    </source>
</evidence>
<dbReference type="Pfam" id="PF13193">
    <property type="entry name" value="AMP-binding_C"/>
    <property type="match status" value="1"/>
</dbReference>
<dbReference type="PROSITE" id="PS00455">
    <property type="entry name" value="AMP_BINDING"/>
    <property type="match status" value="1"/>
</dbReference>
<feature type="transmembrane region" description="Helical" evidence="1">
    <location>
        <begin position="69"/>
        <end position="89"/>
    </location>
</feature>
<keyword evidence="1" id="KW-0472">Membrane</keyword>
<gene>
    <name evidence="4" type="ORF">ATSB10_04730</name>
</gene>
<dbReference type="PANTHER" id="PTHR43767:SF10">
    <property type="entry name" value="SURFACTIN SYNTHASE SUBUNIT 1"/>
    <property type="match status" value="1"/>
</dbReference>
<reference evidence="4 5" key="1">
    <citation type="submission" date="2016-02" db="EMBL/GenBank/DDBJ databases">
        <title>Complete genome sequencing and analysis of ATSB10, Dyella thiooxydans isolated from rhizosphere soil of sunflower (Helianthus annuus L.).</title>
        <authorList>
            <person name="Lee Y."/>
            <person name="Hwangbo K."/>
            <person name="Chung H."/>
            <person name="Yoo J."/>
            <person name="Kim K.Y."/>
            <person name="Sa T.M."/>
            <person name="Um Y."/>
            <person name="Madhaiyan M."/>
        </authorList>
    </citation>
    <scope>NUCLEOTIDE SEQUENCE [LARGE SCALE GENOMIC DNA]</scope>
    <source>
        <strain evidence="4 5">ATSB10</strain>
    </source>
</reference>
<evidence type="ECO:0000256" key="1">
    <source>
        <dbReference type="SAM" id="Phobius"/>
    </source>
</evidence>
<dbReference type="RefSeq" id="WP_083966051.1">
    <property type="nucleotide sequence ID" value="NZ_CP014841.1"/>
</dbReference>
<dbReference type="InterPro" id="IPR020845">
    <property type="entry name" value="AMP-binding_CS"/>
</dbReference>
<dbReference type="AlphaFoldDB" id="A0A160MYH3"/>
<dbReference type="KEGG" id="dtx:ATSB10_04730"/>
<proteinExistence type="predicted"/>
<dbReference type="PATRIC" id="fig|445710.3.peg.469"/>
<organism evidence="4 5">
    <name type="scientific">Dyella thiooxydans</name>
    <dbReference type="NCBI Taxonomy" id="445710"/>
    <lineage>
        <taxon>Bacteria</taxon>
        <taxon>Pseudomonadati</taxon>
        <taxon>Pseudomonadota</taxon>
        <taxon>Gammaproteobacteria</taxon>
        <taxon>Lysobacterales</taxon>
        <taxon>Rhodanobacteraceae</taxon>
        <taxon>Dyella</taxon>
    </lineage>
</organism>
<dbReference type="Gene3D" id="3.30.300.30">
    <property type="match status" value="1"/>
</dbReference>
<dbReference type="GO" id="GO:0016877">
    <property type="term" value="F:ligase activity, forming carbon-sulfur bonds"/>
    <property type="evidence" value="ECO:0007669"/>
    <property type="project" value="UniProtKB-ARBA"/>
</dbReference>
<sequence length="520" mass="56562">MTAREIRRLHDSLLHHAGDPATADKPVVIAEGQRYTYRELLEAARRLAGTLQARGVRRGDRVAIYLDNGWPAVVAIYAVLIAGGVFLVVNPQTKSDKLAFILDDCSARVLVTDAHIGEQFLPLLDGSRLPGGVICSGECPEHRAISPFDAATCAAAPEPVEPTVIGPDLAALIYTSGSTGTPKGVMQTHQSMVFAGGSLVEYLRLSSDDRILCALPLAFDYGLYQLLMAVRLGATLVLERSFTFPAQVFARMQAEGVTVFPGVPTMFAMLLAAHRKSPLRFDGVTRVTNTAAALSDDSAARLREIFPQALVYKMYGLTECKRVSYLEPELVDQRPGSVGKAIPGTEVYLLSPSGEPTPAGEIGVLHVRGPHVMLGYWNRPDLSEHMLRPGRLPGERVLCTHDLFRMDEDGFLYFVGRSDDIIKTRGEKVSPVEVENAMSAIDGIREVAVVGVEDELLGQAIRAYVVLQDDACLSTGQIRALCLRRLESFMVPQQVVFVQELPRTPSGKVSKRALLESLAS</sequence>
<feature type="domain" description="AMP-dependent synthetase/ligase" evidence="2">
    <location>
        <begin position="22"/>
        <end position="377"/>
    </location>
</feature>
<evidence type="ECO:0000259" key="2">
    <source>
        <dbReference type="Pfam" id="PF00501"/>
    </source>
</evidence>
<dbReference type="InterPro" id="IPR000873">
    <property type="entry name" value="AMP-dep_synth/lig_dom"/>
</dbReference>
<dbReference type="EMBL" id="CP014841">
    <property type="protein sequence ID" value="AND67927.1"/>
    <property type="molecule type" value="Genomic_DNA"/>
</dbReference>
<feature type="domain" description="AMP-binding enzyme C-terminal" evidence="3">
    <location>
        <begin position="433"/>
        <end position="508"/>
    </location>
</feature>
<dbReference type="InterPro" id="IPR025110">
    <property type="entry name" value="AMP-bd_C"/>
</dbReference>
<protein>
    <recommendedName>
        <fullName evidence="6">Long chain acyl-CoA synthetase</fullName>
    </recommendedName>
</protein>
<dbReference type="Proteomes" id="UP000077255">
    <property type="component" value="Chromosome"/>
</dbReference>
<dbReference type="InterPro" id="IPR045851">
    <property type="entry name" value="AMP-bd_C_sf"/>
</dbReference>